<dbReference type="EnsemblFungi" id="PTTG_30557-t43_1">
    <property type="protein sequence ID" value="PTTG_30557-t43_1-p1"/>
    <property type="gene ID" value="PTTG_30557"/>
</dbReference>
<sequence>AAPDVSDQIRKETDFLCEARNAERTAALVASDARLREHIYVPPVHWPLTTRRVLTTELVDDGCRLTDTARLAEKRLHPKAVMDLAMQLFATMVFSFGWLHCDLHPGNLLVLAHAGKPKLALIDHGLYIHLPETFRRDYCELWRSLFVLDSASIDRIAQGWGIANSDLFASATLMRPFAARKPRAGGAGPPASAYESSLKIKATLKTMLANEALIPRELVFVVRCMRMMQGNNQVLGSPTNRLAILAHGAAAGMA</sequence>
<dbReference type="InterPro" id="IPR004147">
    <property type="entry name" value="ABC1_dom"/>
</dbReference>
<reference evidence="2" key="2">
    <citation type="submission" date="2016-05" db="EMBL/GenBank/DDBJ databases">
        <title>Comparative analysis highlights variable genome content of wheat rusts and divergence of the mating loci.</title>
        <authorList>
            <person name="Cuomo C.A."/>
            <person name="Bakkeren G."/>
            <person name="Szabo L."/>
            <person name="Khalil H."/>
            <person name="Joly D."/>
            <person name="Goldberg J."/>
            <person name="Young S."/>
            <person name="Zeng Q."/>
            <person name="Fellers J."/>
        </authorList>
    </citation>
    <scope>NUCLEOTIDE SEQUENCE [LARGE SCALE GENOMIC DNA]</scope>
    <source>
        <strain evidence="2">1-1 BBBD Race 1</strain>
    </source>
</reference>
<dbReference type="STRING" id="630390.A0A180FYZ9"/>
<dbReference type="PANTHER" id="PTHR43173:SF37">
    <property type="entry name" value="ABC1 FAMILY PROTEIN C10F6.14C"/>
    <property type="match status" value="1"/>
</dbReference>
<dbReference type="AlphaFoldDB" id="A0A180FYZ9"/>
<feature type="domain" description="ABC1 atypical kinase-like" evidence="1">
    <location>
        <begin position="5"/>
        <end position="154"/>
    </location>
</feature>
<keyword evidence="2" id="KW-0418">Kinase</keyword>
<accession>A0A180FYZ9</accession>
<evidence type="ECO:0000313" key="2">
    <source>
        <dbReference type="EMBL" id="OAV85389.1"/>
    </source>
</evidence>
<dbReference type="SUPFAM" id="SSF56112">
    <property type="entry name" value="Protein kinase-like (PK-like)"/>
    <property type="match status" value="1"/>
</dbReference>
<feature type="non-terminal residue" evidence="2">
    <location>
        <position position="1"/>
    </location>
</feature>
<dbReference type="InterPro" id="IPR011009">
    <property type="entry name" value="Kinase-like_dom_sf"/>
</dbReference>
<dbReference type="OrthoDB" id="427480at2759"/>
<dbReference type="InterPro" id="IPR051130">
    <property type="entry name" value="Mito_struct-func_regulator"/>
</dbReference>
<keyword evidence="2" id="KW-0808">Transferase</keyword>
<dbReference type="VEuPathDB" id="FungiDB:PTTG_30557"/>
<gene>
    <name evidence="2" type="ORF">PTTG_30557</name>
</gene>
<feature type="non-terminal residue" evidence="2">
    <location>
        <position position="254"/>
    </location>
</feature>
<dbReference type="Pfam" id="PF03109">
    <property type="entry name" value="ABC1"/>
    <property type="match status" value="1"/>
</dbReference>
<dbReference type="Proteomes" id="UP000005240">
    <property type="component" value="Unassembled WGS sequence"/>
</dbReference>
<proteinExistence type="predicted"/>
<dbReference type="Gene3D" id="1.10.510.10">
    <property type="entry name" value="Transferase(Phosphotransferase) domain 1"/>
    <property type="match status" value="1"/>
</dbReference>
<evidence type="ECO:0000313" key="3">
    <source>
        <dbReference type="EnsemblFungi" id="PTTG_30557-t43_1-p1"/>
    </source>
</evidence>
<dbReference type="PANTHER" id="PTHR43173">
    <property type="entry name" value="ABC1 FAMILY PROTEIN"/>
    <property type="match status" value="1"/>
</dbReference>
<keyword evidence="4" id="KW-1185">Reference proteome</keyword>
<reference evidence="3 4" key="3">
    <citation type="journal article" date="2017" name="G3 (Bethesda)">
        <title>Comparative analysis highlights variable genome content of wheat rusts and divergence of the mating loci.</title>
        <authorList>
            <person name="Cuomo C.A."/>
            <person name="Bakkeren G."/>
            <person name="Khalil H.B."/>
            <person name="Panwar V."/>
            <person name="Joly D."/>
            <person name="Linning R."/>
            <person name="Sakthikumar S."/>
            <person name="Song X."/>
            <person name="Adiconis X."/>
            <person name="Fan L."/>
            <person name="Goldberg J.M."/>
            <person name="Levin J.Z."/>
            <person name="Young S."/>
            <person name="Zeng Q."/>
            <person name="Anikster Y."/>
            <person name="Bruce M."/>
            <person name="Wang M."/>
            <person name="Yin C."/>
            <person name="McCallum B."/>
            <person name="Szabo L.J."/>
            <person name="Hulbert S."/>
            <person name="Chen X."/>
            <person name="Fellers J.P."/>
        </authorList>
    </citation>
    <scope>NUCLEOTIDE SEQUENCE</scope>
    <source>
        <strain evidence="4">Isolate 1-1 / race 1 (BBBD)</strain>
        <strain evidence="3">isolate 1-1 / race 1 (BBBD)</strain>
    </source>
</reference>
<dbReference type="EMBL" id="ADAS02004561">
    <property type="protein sequence ID" value="OAV85389.1"/>
    <property type="molecule type" value="Genomic_DNA"/>
</dbReference>
<dbReference type="GO" id="GO:0016301">
    <property type="term" value="F:kinase activity"/>
    <property type="evidence" value="ECO:0007669"/>
    <property type="project" value="UniProtKB-KW"/>
</dbReference>
<reference evidence="2" key="1">
    <citation type="submission" date="2009-11" db="EMBL/GenBank/DDBJ databases">
        <authorList>
            <consortium name="The Broad Institute Genome Sequencing Platform"/>
            <person name="Ward D."/>
            <person name="Feldgarden M."/>
            <person name="Earl A."/>
            <person name="Young S.K."/>
            <person name="Zeng Q."/>
            <person name="Koehrsen M."/>
            <person name="Alvarado L."/>
            <person name="Berlin A."/>
            <person name="Bochicchio J."/>
            <person name="Borenstein D."/>
            <person name="Chapman S.B."/>
            <person name="Chen Z."/>
            <person name="Engels R."/>
            <person name="Freedman E."/>
            <person name="Gellesch M."/>
            <person name="Goldberg J."/>
            <person name="Griggs A."/>
            <person name="Gujja S."/>
            <person name="Heilman E."/>
            <person name="Heiman D."/>
            <person name="Hepburn T."/>
            <person name="Howarth C."/>
            <person name="Jen D."/>
            <person name="Larson L."/>
            <person name="Lewis B."/>
            <person name="Mehta T."/>
            <person name="Park D."/>
            <person name="Pearson M."/>
            <person name="Roberts A."/>
            <person name="Saif S."/>
            <person name="Shea T."/>
            <person name="Shenoy N."/>
            <person name="Sisk P."/>
            <person name="Stolte C."/>
            <person name="Sykes S."/>
            <person name="Thomson T."/>
            <person name="Walk T."/>
            <person name="White J."/>
            <person name="Yandava C."/>
            <person name="Izard J."/>
            <person name="Baranova O.V."/>
            <person name="Blanton J.M."/>
            <person name="Tanner A.C."/>
            <person name="Dewhirst F.E."/>
            <person name="Haas B."/>
            <person name="Nusbaum C."/>
            <person name="Birren B."/>
        </authorList>
    </citation>
    <scope>NUCLEOTIDE SEQUENCE [LARGE SCALE GENOMIC DNA]</scope>
    <source>
        <strain evidence="2">1-1 BBBD Race 1</strain>
    </source>
</reference>
<reference evidence="3" key="4">
    <citation type="submission" date="2025-05" db="UniProtKB">
        <authorList>
            <consortium name="EnsemblFungi"/>
        </authorList>
    </citation>
    <scope>IDENTIFICATION</scope>
    <source>
        <strain evidence="3">isolate 1-1 / race 1 (BBBD)</strain>
    </source>
</reference>
<name>A0A180FYZ9_PUCT1</name>
<evidence type="ECO:0000313" key="4">
    <source>
        <dbReference type="Proteomes" id="UP000005240"/>
    </source>
</evidence>
<protein>
    <submittedName>
        <fullName evidence="2 3">Atypical/ABC1 protein kinase</fullName>
    </submittedName>
</protein>
<evidence type="ECO:0000259" key="1">
    <source>
        <dbReference type="Pfam" id="PF03109"/>
    </source>
</evidence>
<organism evidence="2">
    <name type="scientific">Puccinia triticina (isolate 1-1 / race 1 (BBBD))</name>
    <name type="common">Brown leaf rust fungus</name>
    <dbReference type="NCBI Taxonomy" id="630390"/>
    <lineage>
        <taxon>Eukaryota</taxon>
        <taxon>Fungi</taxon>
        <taxon>Dikarya</taxon>
        <taxon>Basidiomycota</taxon>
        <taxon>Pucciniomycotina</taxon>
        <taxon>Pucciniomycetes</taxon>
        <taxon>Pucciniales</taxon>
        <taxon>Pucciniaceae</taxon>
        <taxon>Puccinia</taxon>
    </lineage>
</organism>